<evidence type="ECO:0000256" key="6">
    <source>
        <dbReference type="ARBA" id="ARBA00022801"/>
    </source>
</evidence>
<dbReference type="STRING" id="134605.HMPREF3206_01576"/>
<dbReference type="NCBIfam" id="NF002083">
    <property type="entry name" value="PRK00913.3-5"/>
    <property type="match status" value="1"/>
</dbReference>
<comment type="caution">
    <text evidence="9">The sequence shown here is derived from an EMBL/GenBank/DDBJ whole genome shotgun (WGS) entry which is preliminary data.</text>
</comment>
<evidence type="ECO:0000256" key="4">
    <source>
        <dbReference type="ARBA" id="ARBA00022438"/>
    </source>
</evidence>
<feature type="domain" description="Cytosol aminopeptidase" evidence="8">
    <location>
        <begin position="324"/>
        <end position="331"/>
    </location>
</feature>
<dbReference type="SUPFAM" id="SSF52949">
    <property type="entry name" value="Macro domain-like"/>
    <property type="match status" value="1"/>
</dbReference>
<sequence>MYFQMISKIQKNYDKTISLLAENEIAFCSCVSKQNQDMITKIFQKKKFSAKEGEVCEISFLENENLCTTIFIGLGKKEDLTKNILRESLYSALEKETGHFLISSEDPDLIDLDIFAEIAEHINYDFDKYKSKKKDKFLYLDFYNPNQLKFPQESQILSEISSIVRNLINEPAAYMTPDRLSIEAQICSEKYGFEIEILDEHKAESLGMKAFLAVGRAAFDRPKVIVMRYLGNPHSKEKTALIGKGVCYDTGGLSLKPTSSMLNMKDDMSGAATVIGIMSAVAQNKIKHNVIGVIAACENAIGPNAYRPGDVIGSLNGKTIEVTNTDAEGRLTLADALTYSIRIEKATELIDIATLTGAMYMALGSEACGVITNTPSLYEKLVKASENWREEFWQMPLFKNQKKSLKSSIADIKNSGPRQAGASFAAKFLEEFVEEKPWLHLDVAGTCFSEEGDSYYKKGATGQLLRSVYTYLKDKEF</sequence>
<dbReference type="Gene3D" id="3.40.630.10">
    <property type="entry name" value="Zn peptidases"/>
    <property type="match status" value="1"/>
</dbReference>
<comment type="function">
    <text evidence="7">Presumably involved in the processing and regular turnover of intracellular proteins. Catalyzes the removal of unsubstituted N-terminal amino acids from various peptides.</text>
</comment>
<feature type="binding site" evidence="7">
    <location>
        <position position="249"/>
    </location>
    <ligand>
        <name>Mn(2+)</name>
        <dbReference type="ChEBI" id="CHEBI:29035"/>
        <label>1</label>
    </ligand>
</feature>
<dbReference type="EMBL" id="LRPX01000083">
    <property type="protein sequence ID" value="KXA13118.1"/>
    <property type="molecule type" value="Genomic_DNA"/>
</dbReference>
<feature type="binding site" evidence="7">
    <location>
        <position position="249"/>
    </location>
    <ligand>
        <name>Mn(2+)</name>
        <dbReference type="ChEBI" id="CHEBI:29035"/>
        <label>2</label>
    </ligand>
</feature>
<dbReference type="InterPro" id="IPR023042">
    <property type="entry name" value="Peptidase_M17_leu_NH2_pept"/>
</dbReference>
<dbReference type="Pfam" id="PF00883">
    <property type="entry name" value="Peptidase_M17"/>
    <property type="match status" value="1"/>
</dbReference>
<keyword evidence="5 7" id="KW-0645">Protease</keyword>
<dbReference type="GO" id="GO:0005737">
    <property type="term" value="C:cytoplasm"/>
    <property type="evidence" value="ECO:0007669"/>
    <property type="project" value="UniProtKB-SubCell"/>
</dbReference>
<dbReference type="PANTHER" id="PTHR11963">
    <property type="entry name" value="LEUCINE AMINOPEPTIDASE-RELATED"/>
    <property type="match status" value="1"/>
</dbReference>
<feature type="binding site" evidence="7">
    <location>
        <position position="328"/>
    </location>
    <ligand>
        <name>Mn(2+)</name>
        <dbReference type="ChEBI" id="CHEBI:29035"/>
        <label>1</label>
    </ligand>
</feature>
<dbReference type="Proteomes" id="UP000070617">
    <property type="component" value="Unassembled WGS sequence"/>
</dbReference>
<gene>
    <name evidence="7" type="primary">pepA</name>
    <name evidence="9" type="ORF">HMPREF3206_01576</name>
</gene>
<keyword evidence="7" id="KW-0479">Metal-binding</keyword>
<comment type="catalytic activity">
    <reaction evidence="2 7">
        <text>Release of an N-terminal amino acid, preferentially leucine, but not glutamic or aspartic acids.</text>
        <dbReference type="EC" id="3.4.11.10"/>
    </reaction>
</comment>
<protein>
    <recommendedName>
        <fullName evidence="7">Probable cytosol aminopeptidase</fullName>
        <ecNumber evidence="7">3.4.11.1</ecNumber>
    </recommendedName>
    <alternativeName>
        <fullName evidence="7">Leucine aminopeptidase</fullName>
        <shortName evidence="7">LAP</shortName>
        <ecNumber evidence="7">3.4.11.10</ecNumber>
    </alternativeName>
    <alternativeName>
        <fullName evidence="7">Leucyl aminopeptidase</fullName>
    </alternativeName>
</protein>
<keyword evidence="7" id="KW-0464">Manganese</keyword>
<dbReference type="PANTHER" id="PTHR11963:SF23">
    <property type="entry name" value="CYTOSOL AMINOPEPTIDASE"/>
    <property type="match status" value="1"/>
</dbReference>
<dbReference type="InterPro" id="IPR000819">
    <property type="entry name" value="Peptidase_M17_C"/>
</dbReference>
<dbReference type="GO" id="GO:0006508">
    <property type="term" value="P:proteolysis"/>
    <property type="evidence" value="ECO:0007669"/>
    <property type="project" value="UniProtKB-KW"/>
</dbReference>
<feature type="binding site" evidence="7">
    <location>
        <position position="267"/>
    </location>
    <ligand>
        <name>Mn(2+)</name>
        <dbReference type="ChEBI" id="CHEBI:29035"/>
        <label>2</label>
    </ligand>
</feature>
<dbReference type="HAMAP" id="MF_00181">
    <property type="entry name" value="Cytosol_peptidase_M17"/>
    <property type="match status" value="1"/>
</dbReference>
<evidence type="ECO:0000313" key="9">
    <source>
        <dbReference type="EMBL" id="KXA13118.1"/>
    </source>
</evidence>
<organism evidence="9 10">
    <name type="scientific">Fusobacterium equinum</name>
    <dbReference type="NCBI Taxonomy" id="134605"/>
    <lineage>
        <taxon>Bacteria</taxon>
        <taxon>Fusobacteriati</taxon>
        <taxon>Fusobacteriota</taxon>
        <taxon>Fusobacteriia</taxon>
        <taxon>Fusobacteriales</taxon>
        <taxon>Fusobacteriaceae</taxon>
        <taxon>Fusobacterium</taxon>
    </lineage>
</organism>
<dbReference type="SUPFAM" id="SSF53187">
    <property type="entry name" value="Zn-dependent exopeptidases"/>
    <property type="match status" value="1"/>
</dbReference>
<dbReference type="GO" id="GO:0030145">
    <property type="term" value="F:manganese ion binding"/>
    <property type="evidence" value="ECO:0007669"/>
    <property type="project" value="UniProtKB-UniRule"/>
</dbReference>
<comment type="cofactor">
    <cofactor evidence="7">
        <name>Mn(2+)</name>
        <dbReference type="ChEBI" id="CHEBI:29035"/>
    </cofactor>
    <text evidence="7">Binds 2 manganese ions per subunit.</text>
</comment>
<accession>A0A133NA04</accession>
<proteinExistence type="inferred from homology"/>
<dbReference type="PROSITE" id="PS00631">
    <property type="entry name" value="CYTOSOL_AP"/>
    <property type="match status" value="1"/>
</dbReference>
<keyword evidence="7" id="KW-0963">Cytoplasm</keyword>
<feature type="active site" evidence="7">
    <location>
        <position position="330"/>
    </location>
</feature>
<dbReference type="InterPro" id="IPR043472">
    <property type="entry name" value="Macro_dom-like"/>
</dbReference>
<name>A0A133NA04_9FUSO</name>
<dbReference type="EC" id="3.4.11.1" evidence="7"/>
<feature type="active site" evidence="7">
    <location>
        <position position="256"/>
    </location>
</feature>
<keyword evidence="4 7" id="KW-0031">Aminopeptidase</keyword>
<feature type="binding site" evidence="7">
    <location>
        <position position="328"/>
    </location>
    <ligand>
        <name>Mn(2+)</name>
        <dbReference type="ChEBI" id="CHEBI:29035"/>
        <label>2</label>
    </ligand>
</feature>
<dbReference type="CDD" id="cd00433">
    <property type="entry name" value="Peptidase_M17"/>
    <property type="match status" value="1"/>
</dbReference>
<evidence type="ECO:0000256" key="3">
    <source>
        <dbReference type="ARBA" id="ARBA00009528"/>
    </source>
</evidence>
<comment type="similarity">
    <text evidence="3 7">Belongs to the peptidase M17 family.</text>
</comment>
<dbReference type="Gene3D" id="3.40.220.10">
    <property type="entry name" value="Leucine Aminopeptidase, subunit E, domain 1"/>
    <property type="match status" value="1"/>
</dbReference>
<dbReference type="RefSeq" id="WP_060793874.1">
    <property type="nucleotide sequence ID" value="NZ_KQ956568.1"/>
</dbReference>
<comment type="catalytic activity">
    <reaction evidence="1 7">
        <text>Release of an N-terminal amino acid, Xaa-|-Yaa-, in which Xaa is preferably Leu, but may be other amino acids including Pro although not Arg or Lys, and Yaa may be Pro. Amino acid amides and methyl esters are also readily hydrolyzed, but rates on arylamides are exceedingly low.</text>
        <dbReference type="EC" id="3.4.11.1"/>
    </reaction>
</comment>
<evidence type="ECO:0000256" key="1">
    <source>
        <dbReference type="ARBA" id="ARBA00000135"/>
    </source>
</evidence>
<dbReference type="PATRIC" id="fig|134605.3.peg.1555"/>
<evidence type="ECO:0000256" key="5">
    <source>
        <dbReference type="ARBA" id="ARBA00022670"/>
    </source>
</evidence>
<dbReference type="EC" id="3.4.11.10" evidence="7"/>
<feature type="binding site" evidence="7">
    <location>
        <position position="244"/>
    </location>
    <ligand>
        <name>Mn(2+)</name>
        <dbReference type="ChEBI" id="CHEBI:29035"/>
        <label>2</label>
    </ligand>
</feature>
<dbReference type="PRINTS" id="PR00481">
    <property type="entry name" value="LAMNOPPTDASE"/>
</dbReference>
<evidence type="ECO:0000259" key="8">
    <source>
        <dbReference type="PROSITE" id="PS00631"/>
    </source>
</evidence>
<keyword evidence="6 7" id="KW-0378">Hydrolase</keyword>
<dbReference type="Pfam" id="PF02789">
    <property type="entry name" value="Peptidase_M17_N"/>
    <property type="match status" value="1"/>
</dbReference>
<evidence type="ECO:0000256" key="7">
    <source>
        <dbReference type="HAMAP-Rule" id="MF_00181"/>
    </source>
</evidence>
<dbReference type="GO" id="GO:0070006">
    <property type="term" value="F:metalloaminopeptidase activity"/>
    <property type="evidence" value="ECO:0007669"/>
    <property type="project" value="InterPro"/>
</dbReference>
<reference evidence="10" key="1">
    <citation type="submission" date="2016-01" db="EMBL/GenBank/DDBJ databases">
        <authorList>
            <person name="Mitreva M."/>
            <person name="Pepin K.H."/>
            <person name="Mihindukulasuriya K.A."/>
            <person name="Fulton R."/>
            <person name="Fronick C."/>
            <person name="O'Laughlin M."/>
            <person name="Miner T."/>
            <person name="Herter B."/>
            <person name="Rosa B.A."/>
            <person name="Cordes M."/>
            <person name="Tomlinson C."/>
            <person name="Wollam A."/>
            <person name="Palsikar V.B."/>
            <person name="Mardis E.R."/>
            <person name="Wilson R.K."/>
        </authorList>
    </citation>
    <scope>NUCLEOTIDE SEQUENCE [LARGE SCALE GENOMIC DNA]</scope>
    <source>
        <strain evidence="10">CMW8396</strain>
    </source>
</reference>
<keyword evidence="10" id="KW-1185">Reference proteome</keyword>
<comment type="subcellular location">
    <subcellularLocation>
        <location evidence="7">Cytoplasm</location>
    </subcellularLocation>
</comment>
<dbReference type="InterPro" id="IPR008283">
    <property type="entry name" value="Peptidase_M17_N"/>
</dbReference>
<evidence type="ECO:0000256" key="2">
    <source>
        <dbReference type="ARBA" id="ARBA00000967"/>
    </source>
</evidence>
<feature type="binding site" evidence="7">
    <location>
        <position position="326"/>
    </location>
    <ligand>
        <name>Mn(2+)</name>
        <dbReference type="ChEBI" id="CHEBI:29035"/>
        <label>1</label>
    </ligand>
</feature>
<dbReference type="AlphaFoldDB" id="A0A133NA04"/>
<dbReference type="InterPro" id="IPR011356">
    <property type="entry name" value="Leucine_aapep/pepB"/>
</dbReference>
<evidence type="ECO:0000313" key="10">
    <source>
        <dbReference type="Proteomes" id="UP000070617"/>
    </source>
</evidence>